<evidence type="ECO:0000313" key="2">
    <source>
        <dbReference type="Proteomes" id="UP000315938"/>
    </source>
</evidence>
<sequence length="128" mass="14959">MDKNTEEMFVKKFIDKNKRNRVIYELFNSEKRGDSIRKIPSILSHNFKEASFKSDEDIYKYLLIGKVMSPIYVISDDEKIDGQFVHPEKALNHTLFGGGTYILLFNHAIFIKEEIGYGSPKYIIFVDK</sequence>
<dbReference type="Proteomes" id="UP000315938">
    <property type="component" value="Unassembled WGS sequence"/>
</dbReference>
<name>A0A553IHI6_ACHLA</name>
<dbReference type="RefSeq" id="WP_012242871.1">
    <property type="nucleotide sequence ID" value="NZ_JACAOE010000001.1"/>
</dbReference>
<proteinExistence type="predicted"/>
<gene>
    <name evidence="1" type="ORF">FNV44_00985</name>
</gene>
<dbReference type="EMBL" id="VKID01000001">
    <property type="protein sequence ID" value="TRX99646.1"/>
    <property type="molecule type" value="Genomic_DNA"/>
</dbReference>
<accession>A0A553IHI6</accession>
<dbReference type="GeneID" id="41339078"/>
<reference evidence="1 2" key="1">
    <citation type="submission" date="2019-07" db="EMBL/GenBank/DDBJ databases">
        <title>Genome sequence of Acholeplasma laidlawii strain with increased resistance to erythromycin.</title>
        <authorList>
            <person name="Medvedeva E.S."/>
            <person name="Baranova N.B."/>
            <person name="Siniagina M.N."/>
            <person name="Mouzykantov A."/>
            <person name="Chernova O.A."/>
            <person name="Chernov V.M."/>
        </authorList>
    </citation>
    <scope>NUCLEOTIDE SEQUENCE [LARGE SCALE GENOMIC DNA]</scope>
    <source>
        <strain evidence="1 2">PG8REry</strain>
    </source>
</reference>
<protein>
    <submittedName>
        <fullName evidence="1">Uncharacterized protein</fullName>
    </submittedName>
</protein>
<dbReference type="AlphaFoldDB" id="A0A553IHI6"/>
<evidence type="ECO:0000313" key="1">
    <source>
        <dbReference type="EMBL" id="TRX99646.1"/>
    </source>
</evidence>
<organism evidence="1 2">
    <name type="scientific">Acholeplasma laidlawii</name>
    <dbReference type="NCBI Taxonomy" id="2148"/>
    <lineage>
        <taxon>Bacteria</taxon>
        <taxon>Bacillati</taxon>
        <taxon>Mycoplasmatota</taxon>
        <taxon>Mollicutes</taxon>
        <taxon>Acholeplasmatales</taxon>
        <taxon>Acholeplasmataceae</taxon>
        <taxon>Acholeplasma</taxon>
    </lineage>
</organism>
<comment type="caution">
    <text evidence="1">The sequence shown here is derived from an EMBL/GenBank/DDBJ whole genome shotgun (WGS) entry which is preliminary data.</text>
</comment>